<gene>
    <name evidence="1" type="ORF">JAO74_03035</name>
</gene>
<evidence type="ECO:0000313" key="1">
    <source>
        <dbReference type="EMBL" id="MBJ6120762.1"/>
    </source>
</evidence>
<proteinExistence type="predicted"/>
<keyword evidence="2" id="KW-1185">Reference proteome</keyword>
<name>A0ABS0XL37_9SPHN</name>
<evidence type="ECO:0000313" key="2">
    <source>
        <dbReference type="Proteomes" id="UP000640426"/>
    </source>
</evidence>
<dbReference type="Proteomes" id="UP000640426">
    <property type="component" value="Unassembled WGS sequence"/>
</dbReference>
<dbReference type="InterPro" id="IPR029044">
    <property type="entry name" value="Nucleotide-diphossugar_trans"/>
</dbReference>
<protein>
    <recommendedName>
        <fullName evidence="3">Glycosyl transferase</fullName>
    </recommendedName>
</protein>
<organism evidence="1 2">
    <name type="scientific">Sphingomonas mollis</name>
    <dbReference type="NCBI Taxonomy" id="2795726"/>
    <lineage>
        <taxon>Bacteria</taxon>
        <taxon>Pseudomonadati</taxon>
        <taxon>Pseudomonadota</taxon>
        <taxon>Alphaproteobacteria</taxon>
        <taxon>Sphingomonadales</taxon>
        <taxon>Sphingomonadaceae</taxon>
        <taxon>Sphingomonas</taxon>
    </lineage>
</organism>
<dbReference type="Gene3D" id="3.90.550.10">
    <property type="entry name" value="Spore Coat Polysaccharide Biosynthesis Protein SpsA, Chain A"/>
    <property type="match status" value="1"/>
</dbReference>
<comment type="caution">
    <text evidence="1">The sequence shown here is derived from an EMBL/GenBank/DDBJ whole genome shotgun (WGS) entry which is preliminary data.</text>
</comment>
<sequence>MELRPIDDLGVSGWSVKPTVLLRALAEADSAFWLDTDVVVSGDLGGLLDALPAGAVVVGEEYRYRQPGGCSGRARAWGLTVSRELDWMTNSGSVRVTRAHRPLLERWQALLADPRFIAAQKTPIATRPTHLLGDQDVLAALLASTEFADLPIHYIRNGPEMVQHCGANGYHAIDRLRMIFRRPAFIHMLGRYKPWSFVVPPDARRSKADYLHFLCFELSPFHAAAQPYAAALGHPVWLQRRSRVARVLNAAAFGNVALRGLPLALVAWAAEWKRGSPPPLPGDNVGAALLPRRERCSPPRATYQ</sequence>
<reference evidence="2" key="1">
    <citation type="submission" date="2020-12" db="EMBL/GenBank/DDBJ databases">
        <title>Hymenobacter sp.</title>
        <authorList>
            <person name="Kim M.K."/>
        </authorList>
    </citation>
    <scope>NUCLEOTIDE SEQUENCE [LARGE SCALE GENOMIC DNA]</scope>
    <source>
        <strain evidence="2">BT553</strain>
    </source>
</reference>
<accession>A0ABS0XL37</accession>
<evidence type="ECO:0008006" key="3">
    <source>
        <dbReference type="Google" id="ProtNLM"/>
    </source>
</evidence>
<dbReference type="SUPFAM" id="SSF53448">
    <property type="entry name" value="Nucleotide-diphospho-sugar transferases"/>
    <property type="match status" value="1"/>
</dbReference>
<dbReference type="EMBL" id="JAELXS010000001">
    <property type="protein sequence ID" value="MBJ6120762.1"/>
    <property type="molecule type" value="Genomic_DNA"/>
</dbReference>